<protein>
    <recommendedName>
        <fullName evidence="5">Extracellular membrane protein CFEM domain-containing protein</fullName>
    </recommendedName>
</protein>
<feature type="signal peptide" evidence="2">
    <location>
        <begin position="1"/>
        <end position="16"/>
    </location>
</feature>
<organism evidence="4">
    <name type="scientific">Spathaspora passalidarum (strain NRRL Y-27907 / 11-Y1)</name>
    <dbReference type="NCBI Taxonomy" id="619300"/>
    <lineage>
        <taxon>Eukaryota</taxon>
        <taxon>Fungi</taxon>
        <taxon>Dikarya</taxon>
        <taxon>Ascomycota</taxon>
        <taxon>Saccharomycotina</taxon>
        <taxon>Pichiomycetes</taxon>
        <taxon>Debaryomycetaceae</taxon>
        <taxon>Spathaspora</taxon>
    </lineage>
</organism>
<accession>G3AJC1</accession>
<dbReference type="HOGENOM" id="CLU_1441880_0_0_1"/>
<dbReference type="RefSeq" id="XP_007374164.1">
    <property type="nucleotide sequence ID" value="XM_007374102.1"/>
</dbReference>
<dbReference type="GeneID" id="18873176"/>
<dbReference type="InParanoid" id="G3AJC1"/>
<gene>
    <name evidence="3" type="ORF">SPAPADRAFT_60009</name>
</gene>
<evidence type="ECO:0000256" key="1">
    <source>
        <dbReference type="SAM" id="MobiDB-lite"/>
    </source>
</evidence>
<dbReference type="Proteomes" id="UP000000709">
    <property type="component" value="Unassembled WGS sequence"/>
</dbReference>
<dbReference type="OrthoDB" id="10488400at2759"/>
<evidence type="ECO:0000256" key="2">
    <source>
        <dbReference type="SAM" id="SignalP"/>
    </source>
</evidence>
<keyword evidence="4" id="KW-1185">Reference proteome</keyword>
<proteinExistence type="predicted"/>
<dbReference type="KEGG" id="spaa:SPAPADRAFT_60009"/>
<evidence type="ECO:0008006" key="5">
    <source>
        <dbReference type="Google" id="ProtNLM"/>
    </source>
</evidence>
<feature type="compositionally biased region" description="Basic and acidic residues" evidence="1">
    <location>
        <begin position="129"/>
        <end position="149"/>
    </location>
</feature>
<evidence type="ECO:0000313" key="4">
    <source>
        <dbReference type="Proteomes" id="UP000000709"/>
    </source>
</evidence>
<dbReference type="AlphaFoldDB" id="G3AJC1"/>
<feature type="chain" id="PRO_5003442437" description="Extracellular membrane protein CFEM domain-containing protein" evidence="2">
    <location>
        <begin position="17"/>
        <end position="188"/>
    </location>
</feature>
<name>G3AJC1_SPAPN</name>
<dbReference type="EMBL" id="GL996500">
    <property type="protein sequence ID" value="EGW34580.1"/>
    <property type="molecule type" value="Genomic_DNA"/>
</dbReference>
<feature type="region of interest" description="Disordered" evidence="1">
    <location>
        <begin position="98"/>
        <end position="174"/>
    </location>
</feature>
<reference evidence="3 4" key="1">
    <citation type="journal article" date="2011" name="Proc. Natl. Acad. Sci. U.S.A.">
        <title>Comparative genomics of xylose-fermenting fungi for enhanced biofuel production.</title>
        <authorList>
            <person name="Wohlbach D.J."/>
            <person name="Kuo A."/>
            <person name="Sato T.K."/>
            <person name="Potts K.M."/>
            <person name="Salamov A.A."/>
            <person name="LaButti K.M."/>
            <person name="Sun H."/>
            <person name="Clum A."/>
            <person name="Pangilinan J.L."/>
            <person name="Lindquist E.A."/>
            <person name="Lucas S."/>
            <person name="Lapidus A."/>
            <person name="Jin M."/>
            <person name="Gunawan C."/>
            <person name="Balan V."/>
            <person name="Dale B.E."/>
            <person name="Jeffries T.W."/>
            <person name="Zinkel R."/>
            <person name="Barry K.W."/>
            <person name="Grigoriev I.V."/>
            <person name="Gasch A.P."/>
        </authorList>
    </citation>
    <scope>NUCLEOTIDE SEQUENCE [LARGE SCALE GENOMIC DNA]</scope>
    <source>
        <strain evidence="4">NRRL Y-27907 / 11-Y1</strain>
    </source>
</reference>
<sequence length="188" mass="20132">MKFIFTALSVATLTTAASINKRADECLTACVQSVEAKGEVCTKYGPDEENISRCICQQGSSYWEPLWACAQKCPAYSQMNFSWEGAKPLYCAMHPGEPTEPESGAANLAAKQTKTSEEAAKETTSAQEAPKETKSEEAPKETKSEEAPKETQSQEAPEETETPDVTQHNAGAAVGVGSVAYLLALAMI</sequence>
<evidence type="ECO:0000313" key="3">
    <source>
        <dbReference type="EMBL" id="EGW34580.1"/>
    </source>
</evidence>
<keyword evidence="2" id="KW-0732">Signal</keyword>